<dbReference type="PANTHER" id="PTHR36508:SF1">
    <property type="entry name" value="PROTEIN SLYX"/>
    <property type="match status" value="1"/>
</dbReference>
<dbReference type="EMBL" id="JAPUBN010000013">
    <property type="protein sequence ID" value="MCZ2721687.1"/>
    <property type="molecule type" value="Genomic_DNA"/>
</dbReference>
<sequence length="70" mass="8397">MNTTDNNPRIDDIEFKLQYQEDLIETLNTALSKQQREIMRLEEKLILVVKMVESYRSQQSITENEQPPHY</sequence>
<protein>
    <submittedName>
        <fullName evidence="1">SlyX family protein</fullName>
    </submittedName>
</protein>
<accession>A0ABT4JTK3</accession>
<comment type="caution">
    <text evidence="1">The sequence shown here is derived from an EMBL/GenBank/DDBJ whole genome shotgun (WGS) entry which is preliminary data.</text>
</comment>
<dbReference type="RefSeq" id="WP_269124656.1">
    <property type="nucleotide sequence ID" value="NZ_JAPUBN010000013.1"/>
</dbReference>
<dbReference type="PANTHER" id="PTHR36508">
    <property type="entry name" value="PROTEIN SLYX"/>
    <property type="match status" value="1"/>
</dbReference>
<evidence type="ECO:0000313" key="1">
    <source>
        <dbReference type="EMBL" id="MCZ2721687.1"/>
    </source>
</evidence>
<evidence type="ECO:0000313" key="2">
    <source>
        <dbReference type="Proteomes" id="UP001149719"/>
    </source>
</evidence>
<proteinExistence type="predicted"/>
<dbReference type="Pfam" id="PF04102">
    <property type="entry name" value="SlyX"/>
    <property type="match status" value="1"/>
</dbReference>
<organism evidence="1 2">
    <name type="scientific">Marinomonas phaeophyticola</name>
    <dbReference type="NCBI Taxonomy" id="3004091"/>
    <lineage>
        <taxon>Bacteria</taxon>
        <taxon>Pseudomonadati</taxon>
        <taxon>Pseudomonadota</taxon>
        <taxon>Gammaproteobacteria</taxon>
        <taxon>Oceanospirillales</taxon>
        <taxon>Oceanospirillaceae</taxon>
        <taxon>Marinomonas</taxon>
    </lineage>
</organism>
<name>A0ABT4JTK3_9GAMM</name>
<dbReference type="Proteomes" id="UP001149719">
    <property type="component" value="Unassembled WGS sequence"/>
</dbReference>
<gene>
    <name evidence="1" type="ORF">O1D97_08475</name>
</gene>
<dbReference type="Gene3D" id="1.20.5.300">
    <property type="match status" value="1"/>
</dbReference>
<dbReference type="InterPro" id="IPR007236">
    <property type="entry name" value="SlyX"/>
</dbReference>
<keyword evidence="2" id="KW-1185">Reference proteome</keyword>
<reference evidence="1" key="1">
    <citation type="submission" date="2022-12" db="EMBL/GenBank/DDBJ databases">
        <title>Marinomonas 15G1-11 sp. nov, isolated from marine algae.</title>
        <authorList>
            <person name="Butt M."/>
            <person name="Choi D.G."/>
            <person name="Kim J.M."/>
            <person name="Lee J.K."/>
            <person name="Baek J.H."/>
            <person name="Jeon C.O."/>
        </authorList>
    </citation>
    <scope>NUCLEOTIDE SEQUENCE</scope>
    <source>
        <strain evidence="1">15G1-11</strain>
    </source>
</reference>